<reference evidence="1" key="1">
    <citation type="submission" date="2014-05" db="EMBL/GenBank/DDBJ databases">
        <authorList>
            <person name="Chronopoulou M."/>
        </authorList>
    </citation>
    <scope>NUCLEOTIDE SEQUENCE</scope>
    <source>
        <tissue evidence="1">Whole organism</tissue>
    </source>
</reference>
<dbReference type="AlphaFoldDB" id="A0A0K2T897"/>
<protein>
    <submittedName>
        <fullName evidence="1">Uncharacterized protein</fullName>
    </submittedName>
</protein>
<proteinExistence type="predicted"/>
<accession>A0A0K2T897</accession>
<sequence length="39" mass="4615">MTHFITEKEHIGDNISPLNQIKFLNYRKKSRESQLISVV</sequence>
<name>A0A0K2T897_LEPSM</name>
<dbReference type="EMBL" id="HACA01004436">
    <property type="protein sequence ID" value="CDW21797.1"/>
    <property type="molecule type" value="Transcribed_RNA"/>
</dbReference>
<organism evidence="1">
    <name type="scientific">Lepeophtheirus salmonis</name>
    <name type="common">Salmon louse</name>
    <name type="synonym">Caligus salmonis</name>
    <dbReference type="NCBI Taxonomy" id="72036"/>
    <lineage>
        <taxon>Eukaryota</taxon>
        <taxon>Metazoa</taxon>
        <taxon>Ecdysozoa</taxon>
        <taxon>Arthropoda</taxon>
        <taxon>Crustacea</taxon>
        <taxon>Multicrustacea</taxon>
        <taxon>Hexanauplia</taxon>
        <taxon>Copepoda</taxon>
        <taxon>Siphonostomatoida</taxon>
        <taxon>Caligidae</taxon>
        <taxon>Lepeophtheirus</taxon>
    </lineage>
</organism>
<evidence type="ECO:0000313" key="1">
    <source>
        <dbReference type="EMBL" id="CDW21797.1"/>
    </source>
</evidence>